<dbReference type="EMBL" id="VSSS01000079">
    <property type="protein sequence ID" value="TYL86539.1"/>
    <property type="molecule type" value="Genomic_DNA"/>
</dbReference>
<dbReference type="Pfam" id="PF04392">
    <property type="entry name" value="ABC_sub_bind"/>
    <property type="match status" value="1"/>
</dbReference>
<evidence type="ECO:0000313" key="1">
    <source>
        <dbReference type="EMBL" id="TYL86539.1"/>
    </source>
</evidence>
<accession>A0A5D3JYR9</accession>
<dbReference type="InterPro" id="IPR007487">
    <property type="entry name" value="ABC_transpt-TYRBP-like"/>
</dbReference>
<organism evidence="1 2">
    <name type="scientific">Bradyrhizobium rifense</name>
    <dbReference type="NCBI Taxonomy" id="515499"/>
    <lineage>
        <taxon>Bacteria</taxon>
        <taxon>Pseudomonadati</taxon>
        <taxon>Pseudomonadota</taxon>
        <taxon>Alphaproteobacteria</taxon>
        <taxon>Hyphomicrobiales</taxon>
        <taxon>Nitrobacteraceae</taxon>
        <taxon>Bradyrhizobium</taxon>
    </lineage>
</organism>
<dbReference type="Gene3D" id="3.40.50.2300">
    <property type="match status" value="2"/>
</dbReference>
<dbReference type="CDD" id="cd06325">
    <property type="entry name" value="PBP1_ABC_unchar_transporter"/>
    <property type="match status" value="1"/>
</dbReference>
<dbReference type="Proteomes" id="UP000324758">
    <property type="component" value="Unassembled WGS sequence"/>
</dbReference>
<dbReference type="AlphaFoldDB" id="A0A5D3JYR9"/>
<sequence>MKRIAVMSPAAKTADMNANSNTGYYRAFFQELSRLGHIEGQNIIIERYSGGGETAPYAQLAADVVGTHPDVIVATGTPIAIQLKTATQTIPVVSLFADPIAMGIVATLAHPGGNVTGASIDAGLELHGKRFQLIAELMPNLSTIHYLASEGYWERAAGVAVRLAARQASIPIIELPLGRTVSPEAYQHSFRSIQRNQPTAIIVSDEGEHLALRHALVELIAAQRLPAGYAFRDFVEAGGLMSYSVDLADLFRLMASQVSDILRGKKPIEIPVYQPTKFELAINTRTAKALGLDLSPSFLARADRVIE</sequence>
<proteinExistence type="predicted"/>
<protein>
    <recommendedName>
        <fullName evidence="3">ABC transporter substrate-binding protein</fullName>
    </recommendedName>
</protein>
<reference evidence="1 2" key="1">
    <citation type="submission" date="2019-08" db="EMBL/GenBank/DDBJ databases">
        <title>Bradyrhizobium hipponensis sp. nov., a rhizobium isolated from a Lupinus angustifolius root nodule in Tunisia.</title>
        <authorList>
            <person name="Off K."/>
            <person name="Rejili M."/>
            <person name="Mars M."/>
            <person name="Brachmann A."/>
            <person name="Marin M."/>
        </authorList>
    </citation>
    <scope>NUCLEOTIDE SEQUENCE [LARGE SCALE GENOMIC DNA]</scope>
    <source>
        <strain evidence="1 2">CTAW71</strain>
    </source>
</reference>
<name>A0A5D3JYR9_9BRAD</name>
<dbReference type="OrthoDB" id="8202856at2"/>
<evidence type="ECO:0008006" key="3">
    <source>
        <dbReference type="Google" id="ProtNLM"/>
    </source>
</evidence>
<dbReference type="PANTHER" id="PTHR35271">
    <property type="entry name" value="ABC TRANSPORTER, SUBSTRATE-BINDING LIPOPROTEIN-RELATED"/>
    <property type="match status" value="1"/>
</dbReference>
<gene>
    <name evidence="1" type="ORF">FXB40_41900</name>
</gene>
<keyword evidence="2" id="KW-1185">Reference proteome</keyword>
<dbReference type="PANTHER" id="PTHR35271:SF1">
    <property type="entry name" value="ABC TRANSPORTER, SUBSTRATE-BINDING LIPOPROTEIN"/>
    <property type="match status" value="1"/>
</dbReference>
<dbReference type="RefSeq" id="WP_148778100.1">
    <property type="nucleotide sequence ID" value="NZ_VSSS01000079.1"/>
</dbReference>
<evidence type="ECO:0000313" key="2">
    <source>
        <dbReference type="Proteomes" id="UP000324758"/>
    </source>
</evidence>
<comment type="caution">
    <text evidence="1">The sequence shown here is derived from an EMBL/GenBank/DDBJ whole genome shotgun (WGS) entry which is preliminary data.</text>
</comment>